<reference evidence="8 9" key="1">
    <citation type="submission" date="2015-02" db="EMBL/GenBank/DDBJ databases">
        <title>Single cell genomics of a rare environmental alphaproteobacterium provides unique insights into Rickettsiaceae evolution.</title>
        <authorList>
            <person name="Martijn J."/>
            <person name="Schulz F."/>
            <person name="Zaremba-Niedzwiedzka K."/>
            <person name="Viklund J."/>
            <person name="Stepanauskas R."/>
            <person name="Andersson S.G.E."/>
            <person name="Horn M."/>
            <person name="Guy L."/>
            <person name="Ettema T.J.G."/>
        </authorList>
    </citation>
    <scope>NUCLEOTIDE SEQUENCE [LARGE SCALE GENOMIC DNA]</scope>
    <source>
        <strain evidence="8 9">SCGC AAA041-L04</strain>
    </source>
</reference>
<dbReference type="InterPro" id="IPR033690">
    <property type="entry name" value="Adenylat_kinase_CS"/>
</dbReference>
<comment type="similarity">
    <text evidence="5 6">Belongs to the adenylate kinase family.</text>
</comment>
<dbReference type="PATRIC" id="fig|1607817.3.peg.492"/>
<evidence type="ECO:0000256" key="3">
    <source>
        <dbReference type="ARBA" id="ARBA00022741"/>
    </source>
</evidence>
<dbReference type="PRINTS" id="PR00094">
    <property type="entry name" value="ADENYLTKNASE"/>
</dbReference>
<gene>
    <name evidence="5 8" type="primary">adk</name>
    <name evidence="8" type="ORF">SZ25_00495</name>
</gene>
<feature type="region of interest" description="NMP" evidence="5">
    <location>
        <begin position="30"/>
        <end position="59"/>
    </location>
</feature>
<keyword evidence="9" id="KW-1185">Reference proteome</keyword>
<name>A0A0F5MPE5_9RICK</name>
<feature type="binding site" evidence="5">
    <location>
        <begin position="85"/>
        <end position="88"/>
    </location>
    <ligand>
        <name>AMP</name>
        <dbReference type="ChEBI" id="CHEBI:456215"/>
    </ligand>
</feature>
<dbReference type="GO" id="GO:0004017">
    <property type="term" value="F:AMP kinase activity"/>
    <property type="evidence" value="ECO:0007669"/>
    <property type="project" value="UniProtKB-UniRule"/>
</dbReference>
<dbReference type="Pfam" id="PF00406">
    <property type="entry name" value="ADK"/>
    <property type="match status" value="1"/>
</dbReference>
<evidence type="ECO:0000256" key="5">
    <source>
        <dbReference type="HAMAP-Rule" id="MF_00235"/>
    </source>
</evidence>
<dbReference type="Gene3D" id="3.40.50.300">
    <property type="entry name" value="P-loop containing nucleotide triphosphate hydrolases"/>
    <property type="match status" value="1"/>
</dbReference>
<feature type="binding site" evidence="5">
    <location>
        <position position="150"/>
    </location>
    <ligand>
        <name>Zn(2+)</name>
        <dbReference type="ChEBI" id="CHEBI:29105"/>
        <note>structural</note>
    </ligand>
</feature>
<evidence type="ECO:0000256" key="1">
    <source>
        <dbReference type="ARBA" id="ARBA00022679"/>
    </source>
</evidence>
<evidence type="ECO:0000256" key="2">
    <source>
        <dbReference type="ARBA" id="ARBA00022727"/>
    </source>
</evidence>
<feature type="binding site" evidence="5">
    <location>
        <begin position="57"/>
        <end position="59"/>
    </location>
    <ligand>
        <name>AMP</name>
        <dbReference type="ChEBI" id="CHEBI:456215"/>
    </ligand>
</feature>
<evidence type="ECO:0000313" key="8">
    <source>
        <dbReference type="EMBL" id="KKB96439.1"/>
    </source>
</evidence>
<dbReference type="InterPro" id="IPR006259">
    <property type="entry name" value="Adenyl_kin_sub"/>
</dbReference>
<dbReference type="NCBIfam" id="TIGR01351">
    <property type="entry name" value="adk"/>
    <property type="match status" value="1"/>
</dbReference>
<proteinExistence type="inferred from homology"/>
<feature type="binding site" evidence="5">
    <location>
        <position position="130"/>
    </location>
    <ligand>
        <name>Zn(2+)</name>
        <dbReference type="ChEBI" id="CHEBI:29105"/>
        <note>structural</note>
    </ligand>
</feature>
<keyword evidence="4 5" id="KW-0418">Kinase</keyword>
<dbReference type="GO" id="GO:0008270">
    <property type="term" value="F:zinc ion binding"/>
    <property type="evidence" value="ECO:0007669"/>
    <property type="project" value="UniProtKB-UniRule"/>
</dbReference>
<dbReference type="GO" id="GO:0044209">
    <property type="term" value="P:AMP salvage"/>
    <property type="evidence" value="ECO:0007669"/>
    <property type="project" value="UniProtKB-UniRule"/>
</dbReference>
<comment type="pathway">
    <text evidence="5">Purine metabolism; AMP biosynthesis via salvage pathway; AMP from ADP: step 1/1.</text>
</comment>
<keyword evidence="5" id="KW-0963">Cytoplasm</keyword>
<dbReference type="GO" id="GO:0005737">
    <property type="term" value="C:cytoplasm"/>
    <property type="evidence" value="ECO:0007669"/>
    <property type="project" value="UniProtKB-SubCell"/>
</dbReference>
<keyword evidence="1 5" id="KW-0808">Transferase</keyword>
<accession>A0A0F5MPE5</accession>
<comment type="domain">
    <text evidence="5">Consists of three domains, a large central CORE domain and two small peripheral domains, NMPbind and LID, which undergo movements during catalysis. The LID domain closes over the site of phosphoryl transfer upon ATP binding. Assembling and dissambling the active center during each catalytic cycle provides an effective means to prevent ATP hydrolysis. Some bacteria have evolved a zinc-coordinating structure that stabilizes the LID domain.</text>
</comment>
<dbReference type="EC" id="2.7.4.3" evidence="5 7"/>
<comment type="catalytic activity">
    <reaction evidence="5 7">
        <text>AMP + ATP = 2 ADP</text>
        <dbReference type="Rhea" id="RHEA:12973"/>
        <dbReference type="ChEBI" id="CHEBI:30616"/>
        <dbReference type="ChEBI" id="CHEBI:456215"/>
        <dbReference type="ChEBI" id="CHEBI:456216"/>
        <dbReference type="EC" id="2.7.4.3"/>
    </reaction>
</comment>
<feature type="binding site" evidence="5">
    <location>
        <position position="31"/>
    </location>
    <ligand>
        <name>AMP</name>
        <dbReference type="ChEBI" id="CHEBI:456215"/>
    </ligand>
</feature>
<feature type="binding site" evidence="5">
    <location>
        <position position="133"/>
    </location>
    <ligand>
        <name>Zn(2+)</name>
        <dbReference type="ChEBI" id="CHEBI:29105"/>
        <note>structural</note>
    </ligand>
</feature>
<protein>
    <recommendedName>
        <fullName evidence="5 7">Adenylate kinase</fullName>
        <shortName evidence="5">AK</shortName>
        <ecNumber evidence="5 7">2.7.4.3</ecNumber>
    </recommendedName>
    <alternativeName>
        <fullName evidence="5">ATP-AMP transphosphorylase</fullName>
    </alternativeName>
    <alternativeName>
        <fullName evidence="5">ATP:AMP phosphotransferase</fullName>
    </alternativeName>
    <alternativeName>
        <fullName evidence="5">Adenylate monophosphate kinase</fullName>
    </alternativeName>
</protein>
<keyword evidence="5 7" id="KW-0067">ATP-binding</keyword>
<dbReference type="InterPro" id="IPR027417">
    <property type="entry name" value="P-loop_NTPase"/>
</dbReference>
<keyword evidence="3 5" id="KW-0547">Nucleotide-binding</keyword>
<keyword evidence="5" id="KW-0862">Zinc</keyword>
<dbReference type="PANTHER" id="PTHR23359">
    <property type="entry name" value="NUCLEOTIDE KINASE"/>
    <property type="match status" value="1"/>
</dbReference>
<dbReference type="CDD" id="cd01428">
    <property type="entry name" value="ADK"/>
    <property type="match status" value="1"/>
</dbReference>
<comment type="subunit">
    <text evidence="5 7">Monomer.</text>
</comment>
<dbReference type="SUPFAM" id="SSF52540">
    <property type="entry name" value="P-loop containing nucleoside triphosphate hydrolases"/>
    <property type="match status" value="1"/>
</dbReference>
<feature type="binding site" evidence="5">
    <location>
        <position position="155"/>
    </location>
    <ligand>
        <name>ATP</name>
        <dbReference type="ChEBI" id="CHEBI:30616"/>
    </ligand>
</feature>
<feature type="binding site" evidence="5">
    <location>
        <position position="127"/>
    </location>
    <ligand>
        <name>ATP</name>
        <dbReference type="ChEBI" id="CHEBI:30616"/>
    </ligand>
</feature>
<comment type="function">
    <text evidence="5">Catalyzes the reversible transfer of the terminal phosphate group between ATP and AMP. Plays an important role in cellular energy homeostasis and in adenine nucleotide metabolism.</text>
</comment>
<dbReference type="InterPro" id="IPR000850">
    <property type="entry name" value="Adenylat/UMP-CMP_kin"/>
</dbReference>
<evidence type="ECO:0000256" key="6">
    <source>
        <dbReference type="RuleBase" id="RU003330"/>
    </source>
</evidence>
<keyword evidence="5" id="KW-0479">Metal-binding</keyword>
<feature type="binding site" evidence="5">
    <location>
        <position position="36"/>
    </location>
    <ligand>
        <name>AMP</name>
        <dbReference type="ChEBI" id="CHEBI:456215"/>
    </ligand>
</feature>
<organism evidence="8 9">
    <name type="scientific">Candidatus Arcanibacter lacustris</name>
    <dbReference type="NCBI Taxonomy" id="1607817"/>
    <lineage>
        <taxon>Bacteria</taxon>
        <taxon>Pseudomonadati</taxon>
        <taxon>Pseudomonadota</taxon>
        <taxon>Alphaproteobacteria</taxon>
        <taxon>Rickettsiales</taxon>
        <taxon>Candidatus Arcanibacter</taxon>
    </lineage>
</organism>
<comment type="caution">
    <text evidence="8">The sequence shown here is derived from an EMBL/GenBank/DDBJ whole genome shotgun (WGS) entry which is preliminary data.</text>
</comment>
<evidence type="ECO:0000256" key="7">
    <source>
        <dbReference type="RuleBase" id="RU003331"/>
    </source>
</evidence>
<comment type="caution">
    <text evidence="5">Lacks conserved residue(s) required for the propagation of feature annotation.</text>
</comment>
<dbReference type="PROSITE" id="PS00113">
    <property type="entry name" value="ADENYLATE_KINASE"/>
    <property type="match status" value="1"/>
</dbReference>
<evidence type="ECO:0000256" key="4">
    <source>
        <dbReference type="ARBA" id="ARBA00022777"/>
    </source>
</evidence>
<comment type="subcellular location">
    <subcellularLocation>
        <location evidence="5 7">Cytoplasm</location>
    </subcellularLocation>
</comment>
<feature type="binding site" evidence="5">
    <location>
        <position position="153"/>
    </location>
    <ligand>
        <name>Zn(2+)</name>
        <dbReference type="ChEBI" id="CHEBI:29105"/>
        <note>structural</note>
    </ligand>
</feature>
<keyword evidence="2 5" id="KW-0545">Nucleotide biosynthesis</keyword>
<feature type="binding site" evidence="5">
    <location>
        <position position="92"/>
    </location>
    <ligand>
        <name>AMP</name>
        <dbReference type="ChEBI" id="CHEBI:456215"/>
    </ligand>
</feature>
<dbReference type="UniPathway" id="UPA00588">
    <property type="reaction ID" value="UER00649"/>
</dbReference>
<dbReference type="HAMAP" id="MF_00235">
    <property type="entry name" value="Adenylate_kinase_Adk"/>
    <property type="match status" value="1"/>
</dbReference>
<dbReference type="AlphaFoldDB" id="A0A0F5MPE5"/>
<evidence type="ECO:0000313" key="9">
    <source>
        <dbReference type="Proteomes" id="UP000033358"/>
    </source>
</evidence>
<sequence length="155" mass="16641">MNLIFLGPPGSGKGTQSLMLEKLLNVPKLSTGELLRKAVDEGTEIGLKIKSIIENGDFVSDEIVINMLSEKLNNGDCSNGFILDGFPRTIEQAKALDILLADIDKKIDAVLELKVDEQVLIDRISGRFNCADCGAAYNEKSNSPKVAGICDQCGG</sequence>
<dbReference type="GO" id="GO:0005524">
    <property type="term" value="F:ATP binding"/>
    <property type="evidence" value="ECO:0007669"/>
    <property type="project" value="UniProtKB-UniRule"/>
</dbReference>
<dbReference type="Proteomes" id="UP000033358">
    <property type="component" value="Unassembled WGS sequence"/>
</dbReference>
<feature type="binding site" evidence="5">
    <location>
        <begin position="10"/>
        <end position="15"/>
    </location>
    <ligand>
        <name>ATP</name>
        <dbReference type="ChEBI" id="CHEBI:30616"/>
    </ligand>
</feature>
<dbReference type="EMBL" id="JYHA01000084">
    <property type="protein sequence ID" value="KKB96439.1"/>
    <property type="molecule type" value="Genomic_DNA"/>
</dbReference>